<reference evidence="2" key="1">
    <citation type="journal article" date="2019" name="Int. J. Syst. Evol. Microbiol.">
        <title>The Global Catalogue of Microorganisms (GCM) 10K type strain sequencing project: providing services to taxonomists for standard genome sequencing and annotation.</title>
        <authorList>
            <consortium name="The Broad Institute Genomics Platform"/>
            <consortium name="The Broad Institute Genome Sequencing Center for Infectious Disease"/>
            <person name="Wu L."/>
            <person name="Ma J."/>
        </authorList>
    </citation>
    <scope>NUCLEOTIDE SEQUENCE [LARGE SCALE GENOMIC DNA]</scope>
    <source>
        <strain evidence="2">CCUG 55854</strain>
    </source>
</reference>
<proteinExistence type="predicted"/>
<sequence length="214" mass="22580">MSTIPNYVHPTNRQLMRATLLSLIVAGLILVTIVLPAEFGIDPTGIGKRLGLTTLSESEAPAAVVPVAAPASADEAKLNSQLAARAQATFGAFDGQTLDASAFSASSGTPHQQSFTVTLEPGKGAEVKAKLKAGDGMVFHWVANGDVAVDMHGERPEVKNAWTTYAVEAAQRESAGTFIAPFEGTHGWFWQNRGTQPVTVTVDVSGFQSDLYKP</sequence>
<organism evidence="1 2">
    <name type="scientific">Pseudoxanthomonas kaohsiungensis</name>
    <dbReference type="NCBI Taxonomy" id="283923"/>
    <lineage>
        <taxon>Bacteria</taxon>
        <taxon>Pseudomonadati</taxon>
        <taxon>Pseudomonadota</taxon>
        <taxon>Gammaproteobacteria</taxon>
        <taxon>Lysobacterales</taxon>
        <taxon>Lysobacteraceae</taxon>
        <taxon>Pseudoxanthomonas</taxon>
    </lineage>
</organism>
<evidence type="ECO:0000313" key="2">
    <source>
        <dbReference type="Proteomes" id="UP001597033"/>
    </source>
</evidence>
<accession>A0ABW3M108</accession>
<protein>
    <recommendedName>
        <fullName evidence="3">Transmembrane anchor protein</fullName>
    </recommendedName>
</protein>
<dbReference type="Proteomes" id="UP001597033">
    <property type="component" value="Unassembled WGS sequence"/>
</dbReference>
<dbReference type="RefSeq" id="WP_162375766.1">
    <property type="nucleotide sequence ID" value="NZ_JBHTKN010000013.1"/>
</dbReference>
<keyword evidence="2" id="KW-1185">Reference proteome</keyword>
<gene>
    <name evidence="1" type="ORF">ACFQ2N_14935</name>
</gene>
<name>A0ABW3M108_9GAMM</name>
<comment type="caution">
    <text evidence="1">The sequence shown here is derived from an EMBL/GenBank/DDBJ whole genome shotgun (WGS) entry which is preliminary data.</text>
</comment>
<dbReference type="EMBL" id="JBHTKN010000013">
    <property type="protein sequence ID" value="MFD1043646.1"/>
    <property type="molecule type" value="Genomic_DNA"/>
</dbReference>
<evidence type="ECO:0000313" key="1">
    <source>
        <dbReference type="EMBL" id="MFD1043646.1"/>
    </source>
</evidence>
<evidence type="ECO:0008006" key="3">
    <source>
        <dbReference type="Google" id="ProtNLM"/>
    </source>
</evidence>